<keyword evidence="3 20" id="KW-0158">Chromosome</keyword>
<keyword evidence="7 20" id="KW-0479">Metal-binding</keyword>
<dbReference type="FunFam" id="3.90.320.10:FF:000001">
    <property type="entry name" value="DNA replication helicase Dna2"/>
    <property type="match status" value="1"/>
</dbReference>
<evidence type="ECO:0000259" key="23">
    <source>
        <dbReference type="Pfam" id="PF13086"/>
    </source>
</evidence>
<dbReference type="InterPro" id="IPR045055">
    <property type="entry name" value="DNA2/NAM7-like"/>
</dbReference>
<comment type="cofactor">
    <cofactor evidence="1">
        <name>[4Fe-4S] cluster</name>
        <dbReference type="ChEBI" id="CHEBI:49883"/>
    </cofactor>
</comment>
<evidence type="ECO:0000256" key="20">
    <source>
        <dbReference type="RuleBase" id="RU367041"/>
    </source>
</evidence>
<evidence type="ECO:0000256" key="17">
    <source>
        <dbReference type="ARBA" id="ARBA00023242"/>
    </source>
</evidence>
<dbReference type="GO" id="GO:0071932">
    <property type="term" value="P:replication fork reversal"/>
    <property type="evidence" value="ECO:0007669"/>
    <property type="project" value="TreeGrafter"/>
</dbReference>
<dbReference type="GO" id="GO:0051539">
    <property type="term" value="F:4 iron, 4 sulfur cluster binding"/>
    <property type="evidence" value="ECO:0007669"/>
    <property type="project" value="UniProtKB-UniRule"/>
</dbReference>
<evidence type="ECO:0000256" key="12">
    <source>
        <dbReference type="ARBA" id="ARBA00022840"/>
    </source>
</evidence>
<evidence type="ECO:0000256" key="21">
    <source>
        <dbReference type="SAM" id="MobiDB-lite"/>
    </source>
</evidence>
<dbReference type="InterPro" id="IPR026851">
    <property type="entry name" value="Dna2/JHS1_DEXXQ-box"/>
</dbReference>
<feature type="domain" description="DNA2/NAM7 helicase helicase" evidence="23">
    <location>
        <begin position="1043"/>
        <end position="1151"/>
    </location>
</feature>
<keyword evidence="26" id="KW-1185">Reference proteome</keyword>
<dbReference type="GO" id="GO:0017116">
    <property type="term" value="F:single-stranded DNA helicase activity"/>
    <property type="evidence" value="ECO:0007669"/>
    <property type="project" value="UniProtKB-UniRule"/>
</dbReference>
<keyword evidence="17 20" id="KW-0539">Nucleus</keyword>
<dbReference type="GO" id="GO:0046872">
    <property type="term" value="F:metal ion binding"/>
    <property type="evidence" value="ECO:0007669"/>
    <property type="project" value="UniProtKB-UniRule"/>
</dbReference>
<feature type="domain" description="DNA2/NAM7 helicase helicase" evidence="23">
    <location>
        <begin position="1160"/>
        <end position="1228"/>
    </location>
</feature>
<keyword evidence="16 20" id="KW-0234">DNA repair</keyword>
<comment type="subcellular location">
    <subcellularLocation>
        <location evidence="20">Nucleus</location>
    </subcellularLocation>
    <subcellularLocation>
        <location evidence="20">Chromosome</location>
    </subcellularLocation>
</comment>
<dbReference type="InterPro" id="IPR014808">
    <property type="entry name" value="DNA_replication_fac_Dna2_N"/>
</dbReference>
<dbReference type="PANTHER" id="PTHR10887:SF433">
    <property type="entry name" value="DNA REPLICATION ATP-DEPENDENT HELICASE_NUCLEASE DNA2"/>
    <property type="match status" value="1"/>
</dbReference>
<dbReference type="EMBL" id="JBDFQZ010000002">
    <property type="protein sequence ID" value="KAK9749094.1"/>
    <property type="molecule type" value="Genomic_DNA"/>
</dbReference>
<dbReference type="InterPro" id="IPR047187">
    <property type="entry name" value="SF1_C_Upf1"/>
</dbReference>
<comment type="similarity">
    <text evidence="2 20">Belongs to the DNA2/NAM7 helicase family.</text>
</comment>
<evidence type="ECO:0000256" key="9">
    <source>
        <dbReference type="ARBA" id="ARBA00022763"/>
    </source>
</evidence>
<dbReference type="Pfam" id="PF13086">
    <property type="entry name" value="AAA_11"/>
    <property type="match status" value="2"/>
</dbReference>
<accession>A0AAW1MVP6</accession>
<keyword evidence="6 20" id="KW-0540">Nuclease</keyword>
<dbReference type="Pfam" id="PF08696">
    <property type="entry name" value="Dna2"/>
    <property type="match status" value="1"/>
</dbReference>
<dbReference type="Proteomes" id="UP001443914">
    <property type="component" value="Unassembled WGS sequence"/>
</dbReference>
<dbReference type="CDD" id="cd18808">
    <property type="entry name" value="SF1_C_Upf1"/>
    <property type="match status" value="1"/>
</dbReference>
<name>A0AAW1MVP6_SAPOF</name>
<comment type="catalytic activity">
    <reaction evidence="19 20">
        <text>ATP + H2O = ADP + phosphate + H(+)</text>
        <dbReference type="Rhea" id="RHEA:13065"/>
        <dbReference type="ChEBI" id="CHEBI:15377"/>
        <dbReference type="ChEBI" id="CHEBI:15378"/>
        <dbReference type="ChEBI" id="CHEBI:30616"/>
        <dbReference type="ChEBI" id="CHEBI:43474"/>
        <dbReference type="ChEBI" id="CHEBI:456216"/>
        <dbReference type="EC" id="3.6.4.12"/>
    </reaction>
</comment>
<keyword evidence="4 20" id="KW-0004">4Fe-4S</keyword>
<evidence type="ECO:0000256" key="2">
    <source>
        <dbReference type="ARBA" id="ARBA00007913"/>
    </source>
</evidence>
<dbReference type="GO" id="GO:0003677">
    <property type="term" value="F:DNA binding"/>
    <property type="evidence" value="ECO:0007669"/>
    <property type="project" value="UniProtKB-UniRule"/>
</dbReference>
<keyword evidence="12 20" id="KW-0067">ATP-binding</keyword>
<feature type="compositionally biased region" description="Polar residues" evidence="21">
    <location>
        <begin position="294"/>
        <end position="303"/>
    </location>
</feature>
<dbReference type="InterPro" id="IPR041679">
    <property type="entry name" value="DNA2/NAM7-like_C"/>
</dbReference>
<dbReference type="FunFam" id="3.40.50.300:FF:001170">
    <property type="entry name" value="DNA replication helicase Dna2"/>
    <property type="match status" value="1"/>
</dbReference>
<dbReference type="Gene3D" id="3.90.320.10">
    <property type="match status" value="1"/>
</dbReference>
<dbReference type="GO" id="GO:0005737">
    <property type="term" value="C:cytoplasm"/>
    <property type="evidence" value="ECO:0007669"/>
    <property type="project" value="TreeGrafter"/>
</dbReference>
<organism evidence="25 26">
    <name type="scientific">Saponaria officinalis</name>
    <name type="common">Common soapwort</name>
    <name type="synonym">Lychnis saponaria</name>
    <dbReference type="NCBI Taxonomy" id="3572"/>
    <lineage>
        <taxon>Eukaryota</taxon>
        <taxon>Viridiplantae</taxon>
        <taxon>Streptophyta</taxon>
        <taxon>Embryophyta</taxon>
        <taxon>Tracheophyta</taxon>
        <taxon>Spermatophyta</taxon>
        <taxon>Magnoliopsida</taxon>
        <taxon>eudicotyledons</taxon>
        <taxon>Gunneridae</taxon>
        <taxon>Pentapetalae</taxon>
        <taxon>Caryophyllales</taxon>
        <taxon>Caryophyllaceae</taxon>
        <taxon>Caryophylleae</taxon>
        <taxon>Saponaria</taxon>
    </lineage>
</organism>
<feature type="region of interest" description="Disordered" evidence="21">
    <location>
        <begin position="898"/>
        <end position="919"/>
    </location>
</feature>
<evidence type="ECO:0000256" key="14">
    <source>
        <dbReference type="ARBA" id="ARBA00023014"/>
    </source>
</evidence>
<keyword evidence="18 20" id="KW-0511">Multifunctional enzyme</keyword>
<dbReference type="CDD" id="cd18041">
    <property type="entry name" value="DEXXQc_DNA2"/>
    <property type="match status" value="1"/>
</dbReference>
<evidence type="ECO:0000256" key="7">
    <source>
        <dbReference type="ARBA" id="ARBA00022723"/>
    </source>
</evidence>
<feature type="domain" description="DNA2/NAM7 helicase-like C-terminal" evidence="24">
    <location>
        <begin position="1236"/>
        <end position="1437"/>
    </location>
</feature>
<dbReference type="FunFam" id="3.40.50.300:FF:001490">
    <property type="entry name" value="DNA replication helicase"/>
    <property type="match status" value="1"/>
</dbReference>
<keyword evidence="15 20" id="KW-0238">DNA-binding</keyword>
<proteinExistence type="inferred from homology"/>
<evidence type="ECO:0000256" key="1">
    <source>
        <dbReference type="ARBA" id="ARBA00001966"/>
    </source>
</evidence>
<keyword evidence="14 20" id="KW-0411">Iron-sulfur</keyword>
<feature type="compositionally biased region" description="Basic and acidic residues" evidence="21">
    <location>
        <begin position="898"/>
        <end position="907"/>
    </location>
</feature>
<keyword evidence="13 20" id="KW-0408">Iron</keyword>
<dbReference type="GO" id="GO:0005694">
    <property type="term" value="C:chromosome"/>
    <property type="evidence" value="ECO:0007669"/>
    <property type="project" value="UniProtKB-SubCell"/>
</dbReference>
<dbReference type="GO" id="GO:0005634">
    <property type="term" value="C:nucleus"/>
    <property type="evidence" value="ECO:0007669"/>
    <property type="project" value="UniProtKB-SubCell"/>
</dbReference>
<dbReference type="PANTHER" id="PTHR10887">
    <property type="entry name" value="DNA2/NAM7 HELICASE FAMILY"/>
    <property type="match status" value="1"/>
</dbReference>
<evidence type="ECO:0000256" key="16">
    <source>
        <dbReference type="ARBA" id="ARBA00023204"/>
    </source>
</evidence>
<keyword evidence="10 20" id="KW-0378">Hydrolase</keyword>
<sequence length="1480" mass="162377">MPPKKKSNSKKPSQINPSQPPTKYGIQHFFERATQNPIKSSKPDPETKKVRVVGNGSGSDVGNPRNGKPDPGTEMGTADNSRIGFDCPSGRIDPVVNGSGLGLGGNGAPEQGPGIEKGDLGNPRNGSDCRELKKQKLIVNGSDSNVGGKRSNGVRNGAAGQQPVDENRSGLGGGDCGVSGKVRVSSKKLGLNPRNGLNSGSQDTPPDHMLVDLTNSDDVAEVSPDVLKGGPRKRFKFSPSMIIKLSQDEGGDEVTWKISPVNERLQALSKLAPDVVKALADASRLNSCSFQQLSDDNSLNGSRGNVDDANPAPSSDAHEKSLSLSSGNANGRGDDATNSGSTSTQSPFRTPPSLSYTLDKPTGSSKHKIGLRQCTGLRQHKKALLELLDEVENAISVDGSPSVGPQIQSSDVCDRTIAEKSTNDNGALNEVPKGQTEVEVGSSDPCFLVLEVTEKRMASSSTGAQCSVKVLRVLSEQSGEEHCVHLWDDWFYSVIEPGDTVRVIGEFDSHGNYDVNHEKNLLIVHPNLLLSGTRVAGSFSCSRRAVLDERLKCSEHSTAALIGTLLHQIYQAGLIMEHPTIERLLEFSKVVLQKNIESLYACGVQEKNVQETLNEAIPKICNWIGLFMNSQKSNAPAVDFGPNDGLAKVSISDVVDIEEMAWAPKYGLKGMIDASVQVKIFSNGKHIDEKMMPLEFKTGKATSGQTMMEHSAQLILYTLLMSERYSQSIDSGLLYYLSTDLTKGTNVRRSDLIGIIMRRNELAHDIIKASMTQQLPPMLKTLNMCKSCRHLNACTTYHKMHGGSAESSGLGDLFHSLTDHLTTSHKLFFKHWDHLIDLEAKELQLSNNVMWRSPVSRNESASSCLSSIVLDGSDEHQMKTSTKDERFLYRFIHKDNPFPDERMKNQDSENGPASSENDLQCSLRSGDRVILGTESNCLAVASGIITDISRSHVSVSLSRHLRLPRSSRSSMLQDLRNEVWRIDKDEISTSFGTMRFNLVQLFLQNPQSERLRKQVVDLEAPRFDSGSILSQDPAISYIWSERNLNADQQRAIIKILTAKDYTLILGMPGTGKTSTMVYAVKALMMRGASVLLTSYTNSAVDNLLIKLKAQGLHPSSIKIPSPALLLKGIDFVRVGRREAVHKEIESHCLSEMDIHSVEDIKQKLDQVQVVAVTCLGITSPLLAKKRFDVCIIDEAGQTSLPVSLGPLMFSSMFVLVGDHYQLPPLVKSPEARESGMSVSLFRRLSEAHPQAISALQSQYRMCAGIMKLSNALIYGDRLRCGSPDIENAKLKLFKRGPISPWLEKVLDEDKSVVFINTDELPALETKDQKTVNNPVEAHIVAEVTEALVNRGVEREEIGIITPYNTQANLIRQVLDLTVVEVHTIDKYQGRDKDCILVSFVRSSQNPRNCSSSLLGDWHRINVALTRAKKKMIMVGSCKTLSRVPLIKLLIEKVAEQSGIFCITRKDIEHKTELKRCSRLY</sequence>
<dbReference type="EC" id="3.1.-.-" evidence="20"/>
<evidence type="ECO:0000259" key="24">
    <source>
        <dbReference type="Pfam" id="PF13087"/>
    </source>
</evidence>
<dbReference type="Gene3D" id="3.40.50.300">
    <property type="entry name" value="P-loop containing nucleotide triphosphate hydrolases"/>
    <property type="match status" value="3"/>
</dbReference>
<evidence type="ECO:0000256" key="15">
    <source>
        <dbReference type="ARBA" id="ARBA00023125"/>
    </source>
</evidence>
<evidence type="ECO:0000256" key="11">
    <source>
        <dbReference type="ARBA" id="ARBA00022806"/>
    </source>
</evidence>
<feature type="domain" description="DNA replication factor Dna2 N-terminal" evidence="22">
    <location>
        <begin position="476"/>
        <end position="678"/>
    </location>
</feature>
<keyword evidence="9 20" id="KW-0227">DNA damage</keyword>
<dbReference type="InterPro" id="IPR041677">
    <property type="entry name" value="DNA2/NAM7_AAA_11"/>
</dbReference>
<evidence type="ECO:0000313" key="25">
    <source>
        <dbReference type="EMBL" id="KAK9749094.1"/>
    </source>
</evidence>
<keyword evidence="11 20" id="KW-0347">Helicase</keyword>
<feature type="compositionally biased region" description="Polar residues" evidence="21">
    <location>
        <begin position="908"/>
        <end position="919"/>
    </location>
</feature>
<evidence type="ECO:0000256" key="5">
    <source>
        <dbReference type="ARBA" id="ARBA00022705"/>
    </source>
</evidence>
<dbReference type="CDD" id="cd22318">
    <property type="entry name" value="DNA2_N-like"/>
    <property type="match status" value="1"/>
</dbReference>
<evidence type="ECO:0000256" key="6">
    <source>
        <dbReference type="ARBA" id="ARBA00022722"/>
    </source>
</evidence>
<evidence type="ECO:0000256" key="19">
    <source>
        <dbReference type="ARBA" id="ARBA00047995"/>
    </source>
</evidence>
<gene>
    <name evidence="25" type="ORF">RND81_02G102300</name>
</gene>
<feature type="compositionally biased region" description="Low complexity" evidence="21">
    <location>
        <begin position="52"/>
        <end position="63"/>
    </location>
</feature>
<dbReference type="Pfam" id="PF13087">
    <property type="entry name" value="AAA_12"/>
    <property type="match status" value="1"/>
</dbReference>
<evidence type="ECO:0000256" key="3">
    <source>
        <dbReference type="ARBA" id="ARBA00022454"/>
    </source>
</evidence>
<dbReference type="InterPro" id="IPR027417">
    <property type="entry name" value="P-loop_NTPase"/>
</dbReference>
<dbReference type="InterPro" id="IPR011604">
    <property type="entry name" value="PDDEXK-like_dom_sf"/>
</dbReference>
<evidence type="ECO:0000256" key="13">
    <source>
        <dbReference type="ARBA" id="ARBA00023004"/>
    </source>
</evidence>
<comment type="function">
    <text evidence="20">Key enzyme involved in DNA replication and DNA repair. Involved in Okazaki fragments processing by cleaving long flaps that escape FEN1: flaps that are longer than 27 nucleotides are coated by replication protein A complex (RPA), leading to recruit DNA2 which cleaves the flap until it is too short to bind RPA and becomes a substrate for FEN1. Also involved in 5'-end resection of DNA during double-strand break (DSB) repair by mediating the cleavage of 5'-ssDNA.</text>
</comment>
<evidence type="ECO:0000259" key="22">
    <source>
        <dbReference type="Pfam" id="PF08696"/>
    </source>
</evidence>
<evidence type="ECO:0000256" key="10">
    <source>
        <dbReference type="ARBA" id="ARBA00022801"/>
    </source>
</evidence>
<protein>
    <recommendedName>
        <fullName evidence="20">DNA replication ATP-dependent helicase/nuclease</fullName>
        <ecNumber evidence="20">3.1.-.-</ecNumber>
        <ecNumber evidence="20">3.6.4.12</ecNumber>
    </recommendedName>
</protein>
<reference evidence="25" key="1">
    <citation type="submission" date="2024-03" db="EMBL/GenBank/DDBJ databases">
        <title>WGS assembly of Saponaria officinalis var. Norfolk2.</title>
        <authorList>
            <person name="Jenkins J."/>
            <person name="Shu S."/>
            <person name="Grimwood J."/>
            <person name="Barry K."/>
            <person name="Goodstein D."/>
            <person name="Schmutz J."/>
            <person name="Leebens-Mack J."/>
            <person name="Osbourn A."/>
        </authorList>
    </citation>
    <scope>NUCLEOTIDE SEQUENCE [LARGE SCALE GENOMIC DNA]</scope>
    <source>
        <strain evidence="25">JIC</strain>
    </source>
</reference>
<evidence type="ECO:0000256" key="8">
    <source>
        <dbReference type="ARBA" id="ARBA00022741"/>
    </source>
</evidence>
<dbReference type="GO" id="GO:0033567">
    <property type="term" value="P:DNA replication, Okazaki fragment processing"/>
    <property type="evidence" value="ECO:0007669"/>
    <property type="project" value="UniProtKB-UniRule"/>
</dbReference>
<dbReference type="Gene3D" id="2.40.30.270">
    <property type="match status" value="1"/>
</dbReference>
<evidence type="ECO:0000256" key="18">
    <source>
        <dbReference type="ARBA" id="ARBA00023268"/>
    </source>
</evidence>
<dbReference type="GO" id="GO:0005524">
    <property type="term" value="F:ATP binding"/>
    <property type="evidence" value="ECO:0007669"/>
    <property type="project" value="UniProtKB-UniRule"/>
</dbReference>
<dbReference type="EC" id="3.6.4.12" evidence="20"/>
<comment type="caution">
    <text evidence="25">The sequence shown here is derived from an EMBL/GenBank/DDBJ whole genome shotgun (WGS) entry which is preliminary data.</text>
</comment>
<dbReference type="SUPFAM" id="SSF52540">
    <property type="entry name" value="P-loop containing nucleoside triphosphate hydrolases"/>
    <property type="match status" value="1"/>
</dbReference>
<feature type="region of interest" description="Disordered" evidence="21">
    <location>
        <begin position="294"/>
        <end position="370"/>
    </location>
</feature>
<evidence type="ECO:0000256" key="4">
    <source>
        <dbReference type="ARBA" id="ARBA00022485"/>
    </source>
</evidence>
<dbReference type="GO" id="GO:0017108">
    <property type="term" value="F:5'-flap endonuclease activity"/>
    <property type="evidence" value="ECO:0007669"/>
    <property type="project" value="UniProtKB-UniRule"/>
</dbReference>
<feature type="compositionally biased region" description="Polar residues" evidence="21">
    <location>
        <begin position="336"/>
        <end position="356"/>
    </location>
</feature>
<feature type="region of interest" description="Disordered" evidence="21">
    <location>
        <begin position="1"/>
        <end position="178"/>
    </location>
</feature>
<dbReference type="GO" id="GO:0006281">
    <property type="term" value="P:DNA repair"/>
    <property type="evidence" value="ECO:0007669"/>
    <property type="project" value="UniProtKB-KW"/>
</dbReference>
<keyword evidence="5 20" id="KW-0235">DNA replication</keyword>
<evidence type="ECO:0000313" key="26">
    <source>
        <dbReference type="Proteomes" id="UP001443914"/>
    </source>
</evidence>
<keyword evidence="8 20" id="KW-0547">Nucleotide-binding</keyword>